<dbReference type="RefSeq" id="WP_020416830.1">
    <property type="nucleotide sequence ID" value="NZ_BAABCM010000023.1"/>
</dbReference>
<dbReference type="Proteomes" id="UP001501624">
    <property type="component" value="Unassembled WGS sequence"/>
</dbReference>
<sequence>MTEGNGQVSLGPTVGAGLSAVGGAGYRFDPDQIAELIPKWEELRDGLDDDYNSLREALRLAQPPSADAPAAQNAEATKNSIRLAIDHNRHMRSYATTWIEQLRKANGTFIEQDDDTRRGLYDTGDSTNGSGLY</sequence>
<reference evidence="2" key="1">
    <citation type="journal article" date="2019" name="Int. J. Syst. Evol. Microbiol.">
        <title>The Global Catalogue of Microorganisms (GCM) 10K type strain sequencing project: providing services to taxonomists for standard genome sequencing and annotation.</title>
        <authorList>
            <consortium name="The Broad Institute Genomics Platform"/>
            <consortium name="The Broad Institute Genome Sequencing Center for Infectious Disease"/>
            <person name="Wu L."/>
            <person name="Ma J."/>
        </authorList>
    </citation>
    <scope>NUCLEOTIDE SEQUENCE [LARGE SCALE GENOMIC DNA]</scope>
    <source>
        <strain evidence="2">JCM 17017</strain>
    </source>
</reference>
<accession>A0ABP7JU46</accession>
<evidence type="ECO:0000313" key="2">
    <source>
        <dbReference type="Proteomes" id="UP001501624"/>
    </source>
</evidence>
<comment type="caution">
    <text evidence="1">The sequence shown here is derived from an EMBL/GenBank/DDBJ whole genome shotgun (WGS) entry which is preliminary data.</text>
</comment>
<name>A0ABP7JU46_9PSEU</name>
<dbReference type="EMBL" id="BAABCM010000023">
    <property type="protein sequence ID" value="GAA3854985.1"/>
    <property type="molecule type" value="Genomic_DNA"/>
</dbReference>
<protein>
    <recommendedName>
        <fullName evidence="3">PE domain-containing protein</fullName>
    </recommendedName>
</protein>
<gene>
    <name evidence="1" type="ORF">GCM10022380_85890</name>
</gene>
<keyword evidence="2" id="KW-1185">Reference proteome</keyword>
<evidence type="ECO:0000313" key="1">
    <source>
        <dbReference type="EMBL" id="GAA3854985.1"/>
    </source>
</evidence>
<evidence type="ECO:0008006" key="3">
    <source>
        <dbReference type="Google" id="ProtNLM"/>
    </source>
</evidence>
<organism evidence="1 2">
    <name type="scientific">Amycolatopsis tucumanensis</name>
    <dbReference type="NCBI Taxonomy" id="401106"/>
    <lineage>
        <taxon>Bacteria</taxon>
        <taxon>Bacillati</taxon>
        <taxon>Actinomycetota</taxon>
        <taxon>Actinomycetes</taxon>
        <taxon>Pseudonocardiales</taxon>
        <taxon>Pseudonocardiaceae</taxon>
        <taxon>Amycolatopsis</taxon>
    </lineage>
</organism>
<proteinExistence type="predicted"/>